<dbReference type="Gene3D" id="1.20.58.90">
    <property type="match status" value="1"/>
</dbReference>
<evidence type="ECO:0000313" key="14">
    <source>
        <dbReference type="Proteomes" id="UP001497525"/>
    </source>
</evidence>
<feature type="region of interest" description="Disordered" evidence="10">
    <location>
        <begin position="122"/>
        <end position="147"/>
    </location>
</feature>
<dbReference type="Gene3D" id="1.20.5.110">
    <property type="match status" value="1"/>
</dbReference>
<dbReference type="GO" id="GO:0015031">
    <property type="term" value="P:protein transport"/>
    <property type="evidence" value="ECO:0007669"/>
    <property type="project" value="UniProtKB-KW"/>
</dbReference>
<comment type="similarity">
    <text evidence="1">Belongs to the syntaxin family.</text>
</comment>
<dbReference type="CDD" id="cd21443">
    <property type="entry name" value="SNARE_NTD_STX6_STX10"/>
    <property type="match status" value="1"/>
</dbReference>
<evidence type="ECO:0000256" key="9">
    <source>
        <dbReference type="ARBA" id="ARBA00037801"/>
    </source>
</evidence>
<dbReference type="InterPro" id="IPR010989">
    <property type="entry name" value="SNARE"/>
</dbReference>
<dbReference type="GO" id="GO:0048193">
    <property type="term" value="P:Golgi vesicle transport"/>
    <property type="evidence" value="ECO:0007669"/>
    <property type="project" value="InterPro"/>
</dbReference>
<dbReference type="GO" id="GO:0005794">
    <property type="term" value="C:Golgi apparatus"/>
    <property type="evidence" value="ECO:0007669"/>
    <property type="project" value="UniProtKB-SubCell"/>
</dbReference>
<keyword evidence="4" id="KW-0653">Protein transport</keyword>
<evidence type="ECO:0000259" key="12">
    <source>
        <dbReference type="PROSITE" id="PS50192"/>
    </source>
</evidence>
<comment type="caution">
    <text evidence="13">The sequence shown here is derived from an EMBL/GenBank/DDBJ whole genome shotgun (WGS) entry which is preliminary data.</text>
</comment>
<reference evidence="13" key="1">
    <citation type="submission" date="2024-06" db="EMBL/GenBank/DDBJ databases">
        <authorList>
            <person name="Liu X."/>
            <person name="Lenzi L."/>
            <person name="Haldenby T S."/>
            <person name="Uol C."/>
        </authorList>
    </citation>
    <scope>NUCLEOTIDE SEQUENCE</scope>
</reference>
<comment type="subcellular location">
    <subcellularLocation>
        <location evidence="9">Golgi apparatus</location>
        <location evidence="9">trans-Golgi network membrane</location>
        <topology evidence="9">Single-pass type IV membrane protein</topology>
    </subcellularLocation>
</comment>
<dbReference type="AlphaFoldDB" id="A0AAV2TBR5"/>
<evidence type="ECO:0000256" key="10">
    <source>
        <dbReference type="SAM" id="MobiDB-lite"/>
    </source>
</evidence>
<dbReference type="SUPFAM" id="SSF47661">
    <property type="entry name" value="t-snare proteins"/>
    <property type="match status" value="1"/>
</dbReference>
<dbReference type="Pfam" id="PF09177">
    <property type="entry name" value="STX6_10_61_N"/>
    <property type="match status" value="1"/>
</dbReference>
<dbReference type="PROSITE" id="PS50192">
    <property type="entry name" value="T_SNARE"/>
    <property type="match status" value="1"/>
</dbReference>
<evidence type="ECO:0000313" key="13">
    <source>
        <dbReference type="EMBL" id="CAL5133845.1"/>
    </source>
</evidence>
<evidence type="ECO:0000256" key="7">
    <source>
        <dbReference type="ARBA" id="ARBA00023054"/>
    </source>
</evidence>
<dbReference type="SUPFAM" id="SSF58038">
    <property type="entry name" value="SNARE fusion complex"/>
    <property type="match status" value="1"/>
</dbReference>
<dbReference type="InterPro" id="IPR015260">
    <property type="entry name" value="Syntaxin-6/10/61_N"/>
</dbReference>
<evidence type="ECO:0000256" key="1">
    <source>
        <dbReference type="ARBA" id="ARBA00009063"/>
    </source>
</evidence>
<evidence type="ECO:0000256" key="11">
    <source>
        <dbReference type="SAM" id="Phobius"/>
    </source>
</evidence>
<name>A0AAV2TBR5_CALDB</name>
<keyword evidence="7" id="KW-0175">Coiled coil</keyword>
<organism evidence="13 14">
    <name type="scientific">Calicophoron daubneyi</name>
    <name type="common">Rumen fluke</name>
    <name type="synonym">Paramphistomum daubneyi</name>
    <dbReference type="NCBI Taxonomy" id="300641"/>
    <lineage>
        <taxon>Eukaryota</taxon>
        <taxon>Metazoa</taxon>
        <taxon>Spiralia</taxon>
        <taxon>Lophotrochozoa</taxon>
        <taxon>Platyhelminthes</taxon>
        <taxon>Trematoda</taxon>
        <taxon>Digenea</taxon>
        <taxon>Plagiorchiida</taxon>
        <taxon>Pronocephalata</taxon>
        <taxon>Paramphistomoidea</taxon>
        <taxon>Paramphistomidae</taxon>
        <taxon>Calicophoron</taxon>
    </lineage>
</organism>
<accession>A0AAV2TBR5</accession>
<feature type="domain" description="T-SNARE coiled-coil homology" evidence="12">
    <location>
        <begin position="174"/>
        <end position="236"/>
    </location>
</feature>
<keyword evidence="8 11" id="KW-0472">Membrane</keyword>
<keyword evidence="2" id="KW-0813">Transport</keyword>
<evidence type="ECO:0000256" key="8">
    <source>
        <dbReference type="ARBA" id="ARBA00023136"/>
    </source>
</evidence>
<protein>
    <recommendedName>
        <fullName evidence="12">t-SNARE coiled-coil homology domain-containing protein</fullName>
    </recommendedName>
</protein>
<dbReference type="SMART" id="SM00397">
    <property type="entry name" value="t_SNARE"/>
    <property type="match status" value="1"/>
</dbReference>
<dbReference type="FunFam" id="1.20.58.90:FF:000004">
    <property type="entry name" value="Syntaxin 10"/>
    <property type="match status" value="1"/>
</dbReference>
<dbReference type="GO" id="GO:0016020">
    <property type="term" value="C:membrane"/>
    <property type="evidence" value="ECO:0007669"/>
    <property type="project" value="InterPro"/>
</dbReference>
<evidence type="ECO:0000256" key="4">
    <source>
        <dbReference type="ARBA" id="ARBA00022927"/>
    </source>
</evidence>
<evidence type="ECO:0000256" key="5">
    <source>
        <dbReference type="ARBA" id="ARBA00022989"/>
    </source>
</evidence>
<dbReference type="FunFam" id="1.20.5.110:FF:000006">
    <property type="entry name" value="Syntaxin 6"/>
    <property type="match status" value="1"/>
</dbReference>
<dbReference type="EMBL" id="CAXLJL010000157">
    <property type="protein sequence ID" value="CAL5133845.1"/>
    <property type="molecule type" value="Genomic_DNA"/>
</dbReference>
<evidence type="ECO:0000256" key="6">
    <source>
        <dbReference type="ARBA" id="ARBA00023034"/>
    </source>
</evidence>
<evidence type="ECO:0000256" key="3">
    <source>
        <dbReference type="ARBA" id="ARBA00022692"/>
    </source>
</evidence>
<dbReference type="InterPro" id="IPR000727">
    <property type="entry name" value="T_SNARE_dom"/>
</dbReference>
<evidence type="ECO:0000256" key="2">
    <source>
        <dbReference type="ARBA" id="ARBA00022448"/>
    </source>
</evidence>
<sequence length="266" mass="30142">MECPDPYFSVQDEVLKNLQSAGRLYREWSSVDVADSDEAARISNDLRQLVKNTEWDLEDIQETVSIAEKNPARFQLSEKDIAARYQFLKDTRDVLKKVKVELNRTSRHIPNRMNINFAVTGAKPRRTDQSLPNGLSQRNSVDSDAHSTVPLTETRNAYPSVFPVPTSDPLSAQKELIRHQDNRLDQLGVSISTLKGMSRQIGNELDDQVVLLEDFSGEITHTESKLDAVTKRTARLLHLSTDRRQWCAIGCLTLTLLIILVLLFVL</sequence>
<feature type="transmembrane region" description="Helical" evidence="11">
    <location>
        <begin position="246"/>
        <end position="265"/>
    </location>
</feature>
<keyword evidence="3 11" id="KW-0812">Transmembrane</keyword>
<keyword evidence="5 11" id="KW-1133">Transmembrane helix</keyword>
<feature type="compositionally biased region" description="Polar residues" evidence="10">
    <location>
        <begin position="129"/>
        <end position="142"/>
    </location>
</feature>
<keyword evidence="6" id="KW-0333">Golgi apparatus</keyword>
<proteinExistence type="inferred from homology"/>
<dbReference type="CDD" id="cd15851">
    <property type="entry name" value="SNARE_Syntaxin6"/>
    <property type="match status" value="1"/>
</dbReference>
<dbReference type="Proteomes" id="UP001497525">
    <property type="component" value="Unassembled WGS sequence"/>
</dbReference>
<gene>
    <name evidence="13" type="ORF">CDAUBV1_LOCUS7075</name>
</gene>